<evidence type="ECO:0000256" key="3">
    <source>
        <dbReference type="ARBA" id="ARBA00023121"/>
    </source>
</evidence>
<comment type="subcellular location">
    <subcellularLocation>
        <location evidence="1">Golgi apparatus membrane</location>
        <topology evidence="1">Peripheral membrane protein</topology>
        <orientation evidence="1">Cytoplasmic side</orientation>
    </subcellularLocation>
</comment>
<sequence>MPRVADDLAVLMLRDNGGWRCTGADAADVLAGALIAELVAEGFLDRRADPDDFWSRQRVHSPAVEPPTDPILARVWDLVTGGKGAQAVQRQVAKESRTLVMDALARREVVSTTPRPVLGPRHTLLDIDHRDRLRAELTPIVVEQREPDERQRTIIQLLNGAVILRQALGLSFSEGLAVQRGARQLGKPVWPEKTAIDLMVGRRAAVLSS</sequence>
<dbReference type="Proteomes" id="UP000886842">
    <property type="component" value="Unassembled WGS sequence"/>
</dbReference>
<evidence type="ECO:0000313" key="5">
    <source>
        <dbReference type="EMBL" id="HIT76822.1"/>
    </source>
</evidence>
<comment type="caution">
    <text evidence="5">The sequence shown here is derived from an EMBL/GenBank/DDBJ whole genome shotgun (WGS) entry which is preliminary data.</text>
</comment>
<dbReference type="Pfam" id="PF05719">
    <property type="entry name" value="GPP34"/>
    <property type="match status" value="1"/>
</dbReference>
<reference evidence="5" key="1">
    <citation type="submission" date="2020-10" db="EMBL/GenBank/DDBJ databases">
        <authorList>
            <person name="Gilroy R."/>
        </authorList>
    </citation>
    <scope>NUCLEOTIDE SEQUENCE</scope>
    <source>
        <strain evidence="5">ChiGjej1B1-24693</strain>
    </source>
</reference>
<keyword evidence="2" id="KW-0333">Golgi apparatus</keyword>
<gene>
    <name evidence="5" type="ORF">IAA98_14680</name>
</gene>
<evidence type="ECO:0000256" key="1">
    <source>
        <dbReference type="ARBA" id="ARBA00004255"/>
    </source>
</evidence>
<keyword evidence="4" id="KW-0472">Membrane</keyword>
<dbReference type="Gene3D" id="1.10.3630.10">
    <property type="entry name" value="yeast vps74-n-term truncation variant domain like"/>
    <property type="match status" value="1"/>
</dbReference>
<dbReference type="GO" id="GO:0070273">
    <property type="term" value="F:phosphatidylinositol-4-phosphate binding"/>
    <property type="evidence" value="ECO:0007669"/>
    <property type="project" value="InterPro"/>
</dbReference>
<proteinExistence type="predicted"/>
<dbReference type="GO" id="GO:0012505">
    <property type="term" value="C:endomembrane system"/>
    <property type="evidence" value="ECO:0007669"/>
    <property type="project" value="UniProtKB-ARBA"/>
</dbReference>
<evidence type="ECO:0000256" key="2">
    <source>
        <dbReference type="ARBA" id="ARBA00023034"/>
    </source>
</evidence>
<dbReference type="EMBL" id="DVLP01000421">
    <property type="protein sequence ID" value="HIT76822.1"/>
    <property type="molecule type" value="Genomic_DNA"/>
</dbReference>
<reference evidence="5" key="2">
    <citation type="journal article" date="2021" name="PeerJ">
        <title>Extensive microbial diversity within the chicken gut microbiome revealed by metagenomics and culture.</title>
        <authorList>
            <person name="Gilroy R."/>
            <person name="Ravi A."/>
            <person name="Getino M."/>
            <person name="Pursley I."/>
            <person name="Horton D.L."/>
            <person name="Alikhan N.F."/>
            <person name="Baker D."/>
            <person name="Gharbi K."/>
            <person name="Hall N."/>
            <person name="Watson M."/>
            <person name="Adriaenssens E.M."/>
            <person name="Foster-Nyarko E."/>
            <person name="Jarju S."/>
            <person name="Secka A."/>
            <person name="Antonio M."/>
            <person name="Oren A."/>
            <person name="Chaudhuri R.R."/>
            <person name="La Ragione R."/>
            <person name="Hildebrand F."/>
            <person name="Pallen M.J."/>
        </authorList>
    </citation>
    <scope>NUCLEOTIDE SEQUENCE</scope>
    <source>
        <strain evidence="5">ChiGjej1B1-24693</strain>
    </source>
</reference>
<evidence type="ECO:0000313" key="6">
    <source>
        <dbReference type="Proteomes" id="UP000886842"/>
    </source>
</evidence>
<dbReference type="AlphaFoldDB" id="A0A9D1H0Y3"/>
<evidence type="ECO:0000256" key="4">
    <source>
        <dbReference type="ARBA" id="ARBA00023136"/>
    </source>
</evidence>
<name>A0A9D1H0Y3_9ACTN</name>
<dbReference type="InterPro" id="IPR038261">
    <property type="entry name" value="GPP34-like_sf"/>
</dbReference>
<protein>
    <submittedName>
        <fullName evidence="5">GPP34 family phosphoprotein</fullName>
    </submittedName>
</protein>
<dbReference type="GO" id="GO:0005737">
    <property type="term" value="C:cytoplasm"/>
    <property type="evidence" value="ECO:0007669"/>
    <property type="project" value="UniProtKB-ARBA"/>
</dbReference>
<dbReference type="InterPro" id="IPR008628">
    <property type="entry name" value="GPP34-like"/>
</dbReference>
<accession>A0A9D1H0Y3</accession>
<keyword evidence="3" id="KW-0446">Lipid-binding</keyword>
<organism evidence="5 6">
    <name type="scientific">Candidatus Avipropionibacterium avicola</name>
    <dbReference type="NCBI Taxonomy" id="2840701"/>
    <lineage>
        <taxon>Bacteria</taxon>
        <taxon>Bacillati</taxon>
        <taxon>Actinomycetota</taxon>
        <taxon>Actinomycetes</taxon>
        <taxon>Propionibacteriales</taxon>
        <taxon>Propionibacteriaceae</taxon>
        <taxon>Propionibacteriaceae incertae sedis</taxon>
        <taxon>Candidatus Avipropionibacterium</taxon>
    </lineage>
</organism>